<accession>A0A1G8S5T6</accession>
<feature type="compositionally biased region" description="Polar residues" evidence="1">
    <location>
        <begin position="64"/>
        <end position="73"/>
    </location>
</feature>
<dbReference type="EMBL" id="FNDJ01000009">
    <property type="protein sequence ID" value="SDJ24557.1"/>
    <property type="molecule type" value="Genomic_DNA"/>
</dbReference>
<dbReference type="RefSeq" id="WP_143043818.1">
    <property type="nucleotide sequence ID" value="NZ_FNDJ01000009.1"/>
</dbReference>
<feature type="region of interest" description="Disordered" evidence="1">
    <location>
        <begin position="1"/>
        <end position="73"/>
    </location>
</feature>
<dbReference type="STRING" id="633440.SAMN05421869_109280"/>
<name>A0A1G8S5T6_9ACTN</name>
<dbReference type="AlphaFoldDB" id="A0A1G8S5T6"/>
<proteinExistence type="predicted"/>
<protein>
    <submittedName>
        <fullName evidence="2">Uncharacterized protein</fullName>
    </submittedName>
</protein>
<gene>
    <name evidence="2" type="ORF">SAMN05421869_109280</name>
</gene>
<evidence type="ECO:0000256" key="1">
    <source>
        <dbReference type="SAM" id="MobiDB-lite"/>
    </source>
</evidence>
<feature type="compositionally biased region" description="Basic and acidic residues" evidence="1">
    <location>
        <begin position="14"/>
        <end position="30"/>
    </location>
</feature>
<evidence type="ECO:0000313" key="3">
    <source>
        <dbReference type="Proteomes" id="UP000199202"/>
    </source>
</evidence>
<reference evidence="2 3" key="1">
    <citation type="submission" date="2016-10" db="EMBL/GenBank/DDBJ databases">
        <authorList>
            <person name="de Groot N.N."/>
        </authorList>
    </citation>
    <scope>NUCLEOTIDE SEQUENCE [LARGE SCALE GENOMIC DNA]</scope>
    <source>
        <strain evidence="2 3">CGMCC 4.6533</strain>
    </source>
</reference>
<dbReference type="Proteomes" id="UP000199202">
    <property type="component" value="Unassembled WGS sequence"/>
</dbReference>
<organism evidence="2 3">
    <name type="scientific">Nonomuraea jiangxiensis</name>
    <dbReference type="NCBI Taxonomy" id="633440"/>
    <lineage>
        <taxon>Bacteria</taxon>
        <taxon>Bacillati</taxon>
        <taxon>Actinomycetota</taxon>
        <taxon>Actinomycetes</taxon>
        <taxon>Streptosporangiales</taxon>
        <taxon>Streptosporangiaceae</taxon>
        <taxon>Nonomuraea</taxon>
    </lineage>
</organism>
<evidence type="ECO:0000313" key="2">
    <source>
        <dbReference type="EMBL" id="SDJ24557.1"/>
    </source>
</evidence>
<sequence>MSPSSPMTAYEMLRNGHDSRRSASPWKEHLAPTLRRRRDVNANEPMESGVSAPTARLSVRPDNGANTNPWRFL</sequence>
<keyword evidence="3" id="KW-1185">Reference proteome</keyword>